<dbReference type="AlphaFoldDB" id="A0A1Z4JHK7"/>
<dbReference type="EMBL" id="AP018203">
    <property type="protein sequence ID" value="BAY56158.1"/>
    <property type="molecule type" value="Genomic_DNA"/>
</dbReference>
<protein>
    <submittedName>
        <fullName evidence="1">Uncharacterized protein</fullName>
    </submittedName>
</protein>
<evidence type="ECO:0000313" key="2">
    <source>
        <dbReference type="Proteomes" id="UP000217895"/>
    </source>
</evidence>
<evidence type="ECO:0000313" key="1">
    <source>
        <dbReference type="EMBL" id="BAY56158.1"/>
    </source>
</evidence>
<gene>
    <name evidence="1" type="ORF">NIES2135_29880</name>
</gene>
<dbReference type="Proteomes" id="UP000217895">
    <property type="component" value="Chromosome"/>
</dbReference>
<proteinExistence type="predicted"/>
<keyword evidence="2" id="KW-1185">Reference proteome</keyword>
<name>A0A1Z4JHK7_LEPBY</name>
<accession>A0A1Z4JHK7</accession>
<organism evidence="1 2">
    <name type="scientific">Leptolyngbya boryana NIES-2135</name>
    <dbReference type="NCBI Taxonomy" id="1973484"/>
    <lineage>
        <taxon>Bacteria</taxon>
        <taxon>Bacillati</taxon>
        <taxon>Cyanobacteriota</taxon>
        <taxon>Cyanophyceae</taxon>
        <taxon>Leptolyngbyales</taxon>
        <taxon>Leptolyngbyaceae</taxon>
        <taxon>Leptolyngbya group</taxon>
        <taxon>Leptolyngbya</taxon>
    </lineage>
</organism>
<sequence length="71" mass="7852">MTVTGVIQRKGFGTGTWAIDAEDGKTYELHKPPKDLQKAGLKVKVDGEIRDDVMSFAMVGQILEVKTFELL</sequence>
<reference evidence="1 2" key="1">
    <citation type="submission" date="2017-06" db="EMBL/GenBank/DDBJ databases">
        <title>Genome sequencing of cyanobaciteial culture collection at National Institute for Environmental Studies (NIES).</title>
        <authorList>
            <person name="Hirose Y."/>
            <person name="Shimura Y."/>
            <person name="Fujisawa T."/>
            <person name="Nakamura Y."/>
            <person name="Kawachi M."/>
        </authorList>
    </citation>
    <scope>NUCLEOTIDE SEQUENCE [LARGE SCALE GENOMIC DNA]</scope>
    <source>
        <strain evidence="1 2">NIES-2135</strain>
    </source>
</reference>